<evidence type="ECO:0000256" key="5">
    <source>
        <dbReference type="ARBA" id="ARBA00022723"/>
    </source>
</evidence>
<evidence type="ECO:0000259" key="11">
    <source>
        <dbReference type="Pfam" id="PF00316"/>
    </source>
</evidence>
<keyword evidence="7 9" id="KW-0460">Magnesium</keyword>
<feature type="binding site" evidence="9">
    <location>
        <position position="129"/>
    </location>
    <ligand>
        <name>Mg(2+)</name>
        <dbReference type="ChEBI" id="CHEBI:18420"/>
        <label>2</label>
    </ligand>
</feature>
<dbReference type="NCBIfam" id="NF006778">
    <property type="entry name" value="PRK09293.1-1"/>
    <property type="match status" value="1"/>
</dbReference>
<feature type="binding site" evidence="9">
    <location>
        <position position="222"/>
    </location>
    <ligand>
        <name>substrate</name>
    </ligand>
</feature>
<dbReference type="PIRSF" id="PIRSF500210">
    <property type="entry name" value="FBPtase"/>
    <property type="match status" value="1"/>
</dbReference>
<dbReference type="InterPro" id="IPR020548">
    <property type="entry name" value="Fructose_bisphosphatase_AS"/>
</dbReference>
<keyword evidence="4 9" id="KW-0963">Cytoplasm</keyword>
<evidence type="ECO:0000313" key="14">
    <source>
        <dbReference type="Proteomes" id="UP001500936"/>
    </source>
</evidence>
<dbReference type="PANTHER" id="PTHR11556">
    <property type="entry name" value="FRUCTOSE-1,6-BISPHOSPHATASE-RELATED"/>
    <property type="match status" value="1"/>
</dbReference>
<dbReference type="EC" id="3.1.3.11" evidence="9"/>
<evidence type="ECO:0000256" key="3">
    <source>
        <dbReference type="ARBA" id="ARBA00010941"/>
    </source>
</evidence>
<feature type="binding site" evidence="9">
    <location>
        <begin position="129"/>
        <end position="132"/>
    </location>
    <ligand>
        <name>substrate</name>
    </ligand>
</feature>
<keyword evidence="5 9" id="KW-0479">Metal-binding</keyword>
<dbReference type="PRINTS" id="PR00115">
    <property type="entry name" value="F16BPHPHTASE"/>
</dbReference>
<evidence type="ECO:0000256" key="9">
    <source>
        <dbReference type="HAMAP-Rule" id="MF_01855"/>
    </source>
</evidence>
<feature type="binding site" evidence="9">
    <location>
        <position position="249"/>
    </location>
    <ligand>
        <name>substrate</name>
    </ligand>
</feature>
<dbReference type="InterPro" id="IPR033391">
    <property type="entry name" value="FBPase_N"/>
</dbReference>
<evidence type="ECO:0000256" key="2">
    <source>
        <dbReference type="ARBA" id="ARBA00005215"/>
    </source>
</evidence>
<accession>A0ABP8KU16</accession>
<feature type="binding site" evidence="9">
    <location>
        <position position="106"/>
    </location>
    <ligand>
        <name>Mg(2+)</name>
        <dbReference type="ChEBI" id="CHEBI:18420"/>
        <label>1</label>
    </ligand>
</feature>
<dbReference type="Gene3D" id="3.30.540.10">
    <property type="entry name" value="Fructose-1,6-Bisphosphatase, subunit A, domain 1"/>
    <property type="match status" value="1"/>
</dbReference>
<sequence>MAKYMESASIPSLALPVGVTLDRYIMHKQSSFPFATGELSQLLRDIALAGKIIHREVNRAGLIDLTGGMGSQNVQGESQQKLDVIANIRFKRALKNGGEACAIISEEEEDIIYTGNQNGKYIVAIDPLDGSSNIDVNVSIGTIFSIYRRVTPVGTLPTMVDCLQSGRKQVAAGYILYGSSTMLVYSTGCGVNGFTYDNSLGEFILSHPDITSPKDGSIYSCNDGNWELYDESVKAYLTDCRRKQYTARYIGSLVGDFHRNLLKGGIYLYPPTVKSPQGKLRLLYEGFPLAFLAEQAGCIATDGTQPVLDIDPHSLHQRTPLYIGAPVMVQALSRMFQVSRSKFQVGFATSNLEPGGLAETWNRRAAPLKPET</sequence>
<evidence type="ECO:0000256" key="6">
    <source>
        <dbReference type="ARBA" id="ARBA00022801"/>
    </source>
</evidence>
<keyword evidence="6 9" id="KW-0378">Hydrolase</keyword>
<evidence type="ECO:0000256" key="4">
    <source>
        <dbReference type="ARBA" id="ARBA00022490"/>
    </source>
</evidence>
<protein>
    <recommendedName>
        <fullName evidence="9">Fructose-1,6-bisphosphatase class 1</fullName>
        <shortName evidence="9">FBPase class 1</shortName>
        <ecNumber evidence="9">3.1.3.11</ecNumber>
    </recommendedName>
    <alternativeName>
        <fullName evidence="9">D-fructose-1,6-bisphosphate 1-phosphohydrolase class 1</fullName>
    </alternativeName>
</protein>
<evidence type="ECO:0000259" key="12">
    <source>
        <dbReference type="Pfam" id="PF18913"/>
    </source>
</evidence>
<evidence type="ECO:0000313" key="13">
    <source>
        <dbReference type="EMBL" id="GAA4416018.1"/>
    </source>
</evidence>
<comment type="similarity">
    <text evidence="3 9 10">Belongs to the FBPase class 1 family.</text>
</comment>
<dbReference type="HAMAP" id="MF_01855">
    <property type="entry name" value="FBPase_class1"/>
    <property type="match status" value="1"/>
</dbReference>
<evidence type="ECO:0000256" key="10">
    <source>
        <dbReference type="RuleBase" id="RU000508"/>
    </source>
</evidence>
<reference evidence="14" key="1">
    <citation type="journal article" date="2019" name="Int. J. Syst. Evol. Microbiol.">
        <title>The Global Catalogue of Microorganisms (GCM) 10K type strain sequencing project: providing services to taxonomists for standard genome sequencing and annotation.</title>
        <authorList>
            <consortium name="The Broad Institute Genomics Platform"/>
            <consortium name="The Broad Institute Genome Sequencing Center for Infectious Disease"/>
            <person name="Wu L."/>
            <person name="Ma J."/>
        </authorList>
    </citation>
    <scope>NUCLEOTIDE SEQUENCE [LARGE SCALE GENOMIC DNA]</scope>
    <source>
        <strain evidence="14">JCM 17925</strain>
    </source>
</reference>
<proteinExistence type="inferred from homology"/>
<feature type="binding site" evidence="9">
    <location>
        <position position="279"/>
    </location>
    <ligand>
        <name>substrate</name>
    </ligand>
</feature>
<name>A0ABP8KU16_9BACT</name>
<keyword evidence="14" id="KW-1185">Reference proteome</keyword>
<dbReference type="Pfam" id="PF00316">
    <property type="entry name" value="FBPase"/>
    <property type="match status" value="1"/>
</dbReference>
<dbReference type="Gene3D" id="3.40.190.80">
    <property type="match status" value="1"/>
</dbReference>
<dbReference type="PANTHER" id="PTHR11556:SF35">
    <property type="entry name" value="SEDOHEPTULOSE-1,7-BISPHOSPHATASE, CHLOROPLASTIC"/>
    <property type="match status" value="1"/>
</dbReference>
<dbReference type="Pfam" id="PF18913">
    <property type="entry name" value="FBPase_C"/>
    <property type="match status" value="1"/>
</dbReference>
<comment type="subunit">
    <text evidence="9">Homotetramer.</text>
</comment>
<comment type="pathway">
    <text evidence="2">Carbohydrate biosynthesis; Calvin cycle.</text>
</comment>
<organism evidence="13 14">
    <name type="scientific">Nibrella viscosa</name>
    <dbReference type="NCBI Taxonomy" id="1084524"/>
    <lineage>
        <taxon>Bacteria</taxon>
        <taxon>Pseudomonadati</taxon>
        <taxon>Bacteroidota</taxon>
        <taxon>Cytophagia</taxon>
        <taxon>Cytophagales</taxon>
        <taxon>Spirosomataceae</taxon>
        <taxon>Nibrella</taxon>
    </lineage>
</organism>
<feature type="binding site" evidence="9">
    <location>
        <position position="285"/>
    </location>
    <ligand>
        <name>Mg(2+)</name>
        <dbReference type="ChEBI" id="CHEBI:18420"/>
        <label>2</label>
    </ligand>
</feature>
<dbReference type="InterPro" id="IPR000146">
    <property type="entry name" value="FBPase_class-1"/>
</dbReference>
<dbReference type="CDD" id="cd00354">
    <property type="entry name" value="FBPase"/>
    <property type="match status" value="1"/>
</dbReference>
<evidence type="ECO:0000256" key="1">
    <source>
        <dbReference type="ARBA" id="ARBA00001273"/>
    </source>
</evidence>
<dbReference type="PROSITE" id="PS00124">
    <property type="entry name" value="FBPASE"/>
    <property type="match status" value="1"/>
</dbReference>
<evidence type="ECO:0000256" key="7">
    <source>
        <dbReference type="ARBA" id="ARBA00022842"/>
    </source>
</evidence>
<feature type="domain" description="Fructose-1-6-bisphosphatase class I N-terminal" evidence="11">
    <location>
        <begin position="20"/>
        <end position="208"/>
    </location>
</feature>
<dbReference type="SUPFAM" id="SSF56655">
    <property type="entry name" value="Carbohydrate phosphatase"/>
    <property type="match status" value="1"/>
</dbReference>
<gene>
    <name evidence="13" type="primary">fbp_2</name>
    <name evidence="9" type="synonym">fbp</name>
    <name evidence="13" type="ORF">GCM10023187_47050</name>
</gene>
<comment type="cofactor">
    <cofactor evidence="9">
        <name>Mg(2+)</name>
        <dbReference type="ChEBI" id="CHEBI:18420"/>
    </cofactor>
    <text evidence="9">Binds 2 magnesium ions per subunit.</text>
</comment>
<evidence type="ECO:0000256" key="8">
    <source>
        <dbReference type="ARBA" id="ARBA00023277"/>
    </source>
</evidence>
<feature type="binding site" evidence="9">
    <location>
        <position position="128"/>
    </location>
    <ligand>
        <name>Mg(2+)</name>
        <dbReference type="ChEBI" id="CHEBI:18420"/>
        <label>1</label>
    </ligand>
</feature>
<comment type="catalytic activity">
    <reaction evidence="1 9">
        <text>beta-D-fructose 1,6-bisphosphate + H2O = beta-D-fructose 6-phosphate + phosphate</text>
        <dbReference type="Rhea" id="RHEA:11064"/>
        <dbReference type="ChEBI" id="CHEBI:15377"/>
        <dbReference type="ChEBI" id="CHEBI:32966"/>
        <dbReference type="ChEBI" id="CHEBI:43474"/>
        <dbReference type="ChEBI" id="CHEBI:57634"/>
        <dbReference type="EC" id="3.1.3.11"/>
    </reaction>
</comment>
<feature type="binding site" evidence="9">
    <location>
        <position position="126"/>
    </location>
    <ligand>
        <name>Mg(2+)</name>
        <dbReference type="ChEBI" id="CHEBI:18420"/>
        <label>1</label>
    </ligand>
</feature>
<dbReference type="InterPro" id="IPR028343">
    <property type="entry name" value="FBPtase"/>
</dbReference>
<keyword evidence="8 9" id="KW-0119">Carbohydrate metabolism</keyword>
<feature type="binding site" evidence="9">
    <location>
        <position position="126"/>
    </location>
    <ligand>
        <name>Mg(2+)</name>
        <dbReference type="ChEBI" id="CHEBI:18420"/>
        <label>2</label>
    </ligand>
</feature>
<dbReference type="Proteomes" id="UP001500936">
    <property type="component" value="Unassembled WGS sequence"/>
</dbReference>
<dbReference type="InterPro" id="IPR044015">
    <property type="entry name" value="FBPase_C_dom"/>
</dbReference>
<comment type="subcellular location">
    <subcellularLocation>
        <location evidence="9">Cytoplasm</location>
    </subcellularLocation>
</comment>
<dbReference type="PIRSF" id="PIRSF000904">
    <property type="entry name" value="FBPtase_SBPase"/>
    <property type="match status" value="1"/>
</dbReference>
<feature type="domain" description="Fructose-1-6-bisphosphatase class 1 C-terminal" evidence="12">
    <location>
        <begin position="213"/>
        <end position="336"/>
    </location>
</feature>
<feature type="binding site" evidence="9">
    <location>
        <begin position="267"/>
        <end position="269"/>
    </location>
    <ligand>
        <name>substrate</name>
    </ligand>
</feature>
<dbReference type="EMBL" id="BAABHB010000013">
    <property type="protein sequence ID" value="GAA4416018.1"/>
    <property type="molecule type" value="Genomic_DNA"/>
</dbReference>
<comment type="caution">
    <text evidence="13">The sequence shown here is derived from an EMBL/GenBank/DDBJ whole genome shotgun (WGS) entry which is preliminary data.</text>
</comment>